<protein>
    <submittedName>
        <fullName evidence="7">Uncharacterized protein</fullName>
    </submittedName>
</protein>
<dbReference type="GO" id="GO:0012505">
    <property type="term" value="C:endomembrane system"/>
    <property type="evidence" value="ECO:0007669"/>
    <property type="project" value="UniProtKB-SubCell"/>
</dbReference>
<dbReference type="InterPro" id="IPR036259">
    <property type="entry name" value="MFS_trans_sf"/>
</dbReference>
<evidence type="ECO:0000256" key="6">
    <source>
        <dbReference type="SAM" id="Phobius"/>
    </source>
</evidence>
<reference evidence="7" key="1">
    <citation type="submission" date="2023-06" db="EMBL/GenBank/DDBJ databases">
        <title>Black Yeasts Isolated from many extreme environments.</title>
        <authorList>
            <person name="Coleine C."/>
            <person name="Stajich J.E."/>
            <person name="Selbmann L."/>
        </authorList>
    </citation>
    <scope>NUCLEOTIDE SEQUENCE</scope>
    <source>
        <strain evidence="7">CCFEE 5200</strain>
    </source>
</reference>
<gene>
    <name evidence="7" type="ORF">LTR91_019700</name>
</gene>
<sequence>MAFTVIVLFTTLRLPESKDQSSPHAAKRIEFPSAALLLLAVGAPLFAINLGGQVFPWSHPLVIVLLSITPLFVAGFYYVDTRIAITPIVPRRFIFNRNVAIALACTLPMKFVFDQVGTQLRASRVAEVDRTQLRYSFGTYVAVRPFTNPTGFSDWALTCFYLGGPLGTVFAGLLVNRYRRFKPFLQLNILADIVIYACFSAGWIKPEKPVYAPILVFTGACEGVSEGLWLVALLSLVDDKDQPLLYAFFDLALSIAGDLGIAISLATEGSLVKSRLASGLSGTLNADEIIRRSLEDLEYIRQLPPKVQTVILEAFTSSVEVAFGTLSLLLGRQRSNGHRHIVPGASG</sequence>
<dbReference type="GO" id="GO:0005886">
    <property type="term" value="C:plasma membrane"/>
    <property type="evidence" value="ECO:0007669"/>
    <property type="project" value="TreeGrafter"/>
</dbReference>
<evidence type="ECO:0000313" key="7">
    <source>
        <dbReference type="EMBL" id="KAK0961923.1"/>
    </source>
</evidence>
<keyword evidence="3 6" id="KW-0812">Transmembrane</keyword>
<evidence type="ECO:0000256" key="4">
    <source>
        <dbReference type="ARBA" id="ARBA00022989"/>
    </source>
</evidence>
<accession>A0AAN6HA82</accession>
<evidence type="ECO:0000256" key="5">
    <source>
        <dbReference type="ARBA" id="ARBA00023136"/>
    </source>
</evidence>
<dbReference type="PANTHER" id="PTHR23501:SF191">
    <property type="entry name" value="VACUOLAR BASIC AMINO ACID TRANSPORTER 4"/>
    <property type="match status" value="1"/>
</dbReference>
<feature type="transmembrane region" description="Helical" evidence="6">
    <location>
        <begin position="310"/>
        <end position="330"/>
    </location>
</feature>
<feature type="transmembrane region" description="Helical" evidence="6">
    <location>
        <begin position="60"/>
        <end position="79"/>
    </location>
</feature>
<comment type="subcellular location">
    <subcellularLocation>
        <location evidence="1">Endomembrane system</location>
        <topology evidence="1">Multi-pass membrane protein</topology>
    </subcellularLocation>
</comment>
<feature type="transmembrane region" description="Helical" evidence="6">
    <location>
        <begin position="187"/>
        <end position="204"/>
    </location>
</feature>
<feature type="transmembrane region" description="Helical" evidence="6">
    <location>
        <begin position="31"/>
        <end position="48"/>
    </location>
</feature>
<dbReference type="GO" id="GO:0022857">
    <property type="term" value="F:transmembrane transporter activity"/>
    <property type="evidence" value="ECO:0007669"/>
    <property type="project" value="TreeGrafter"/>
</dbReference>
<dbReference type="SUPFAM" id="SSF103473">
    <property type="entry name" value="MFS general substrate transporter"/>
    <property type="match status" value="1"/>
</dbReference>
<dbReference type="PANTHER" id="PTHR23501">
    <property type="entry name" value="MAJOR FACILITATOR SUPERFAMILY"/>
    <property type="match status" value="1"/>
</dbReference>
<dbReference type="Proteomes" id="UP001175353">
    <property type="component" value="Unassembled WGS sequence"/>
</dbReference>
<organism evidence="7 8">
    <name type="scientific">Friedmanniomyces endolithicus</name>
    <dbReference type="NCBI Taxonomy" id="329885"/>
    <lineage>
        <taxon>Eukaryota</taxon>
        <taxon>Fungi</taxon>
        <taxon>Dikarya</taxon>
        <taxon>Ascomycota</taxon>
        <taxon>Pezizomycotina</taxon>
        <taxon>Dothideomycetes</taxon>
        <taxon>Dothideomycetidae</taxon>
        <taxon>Mycosphaerellales</taxon>
        <taxon>Teratosphaeriaceae</taxon>
        <taxon>Friedmanniomyces</taxon>
    </lineage>
</organism>
<keyword evidence="5 6" id="KW-0472">Membrane</keyword>
<keyword evidence="8" id="KW-1185">Reference proteome</keyword>
<proteinExistence type="predicted"/>
<comment type="caution">
    <text evidence="7">The sequence shown here is derived from an EMBL/GenBank/DDBJ whole genome shotgun (WGS) entry which is preliminary data.</text>
</comment>
<feature type="transmembrane region" description="Helical" evidence="6">
    <location>
        <begin position="244"/>
        <end position="266"/>
    </location>
</feature>
<name>A0AAN6HA82_9PEZI</name>
<feature type="transmembrane region" description="Helical" evidence="6">
    <location>
        <begin position="155"/>
        <end position="175"/>
    </location>
</feature>
<evidence type="ECO:0000256" key="3">
    <source>
        <dbReference type="ARBA" id="ARBA00022692"/>
    </source>
</evidence>
<evidence type="ECO:0000313" key="8">
    <source>
        <dbReference type="Proteomes" id="UP001175353"/>
    </source>
</evidence>
<evidence type="ECO:0000256" key="1">
    <source>
        <dbReference type="ARBA" id="ARBA00004127"/>
    </source>
</evidence>
<dbReference type="AlphaFoldDB" id="A0AAN6HA82"/>
<evidence type="ECO:0000256" key="2">
    <source>
        <dbReference type="ARBA" id="ARBA00022448"/>
    </source>
</evidence>
<keyword evidence="4 6" id="KW-1133">Transmembrane helix</keyword>
<dbReference type="EMBL" id="JAUJLE010000303">
    <property type="protein sequence ID" value="KAK0961923.1"/>
    <property type="molecule type" value="Genomic_DNA"/>
</dbReference>
<dbReference type="Gene3D" id="1.20.1250.20">
    <property type="entry name" value="MFS general substrate transporter like domains"/>
    <property type="match status" value="1"/>
</dbReference>
<keyword evidence="2" id="KW-0813">Transport</keyword>
<feature type="transmembrane region" description="Helical" evidence="6">
    <location>
        <begin position="210"/>
        <end position="237"/>
    </location>
</feature>